<comment type="cofactor">
    <cofactor evidence="7">
        <name>Zn(2+)</name>
        <dbReference type="ChEBI" id="CHEBI:29105"/>
    </cofactor>
    <text evidence="7">Binds 2 Zn(2+) ions per subunit.</text>
</comment>
<dbReference type="GO" id="GO:0046872">
    <property type="term" value="F:metal ion binding"/>
    <property type="evidence" value="ECO:0007669"/>
    <property type="project" value="UniProtKB-KW"/>
</dbReference>
<dbReference type="SUPFAM" id="SSF55031">
    <property type="entry name" value="Bacterial exopeptidase dimerisation domain"/>
    <property type="match status" value="1"/>
</dbReference>
<feature type="binding site" evidence="7">
    <location>
        <position position="390"/>
    </location>
    <ligand>
        <name>Zn(2+)</name>
        <dbReference type="ChEBI" id="CHEBI:29105"/>
        <label>2</label>
    </ligand>
</feature>
<keyword evidence="11" id="KW-1185">Reference proteome</keyword>
<dbReference type="PIRSF" id="PIRSF001235">
    <property type="entry name" value="Amidase_carbamoylase"/>
    <property type="match status" value="1"/>
</dbReference>
<evidence type="ECO:0000256" key="7">
    <source>
        <dbReference type="PIRSR" id="PIRSR001235-1"/>
    </source>
</evidence>
<dbReference type="GO" id="GO:0016813">
    <property type="term" value="F:hydrolase activity, acting on carbon-nitrogen (but not peptide) bonds, in linear amidines"/>
    <property type="evidence" value="ECO:0007669"/>
    <property type="project" value="InterPro"/>
</dbReference>
<dbReference type="NCBIfam" id="TIGR01879">
    <property type="entry name" value="hydantase"/>
    <property type="match status" value="1"/>
</dbReference>
<feature type="binding site" evidence="7">
    <location>
        <position position="198"/>
    </location>
    <ligand>
        <name>Zn(2+)</name>
        <dbReference type="ChEBI" id="CHEBI:29105"/>
        <label>1</label>
    </ligand>
</feature>
<evidence type="ECO:0000256" key="4">
    <source>
        <dbReference type="ARBA" id="ARBA00022723"/>
    </source>
</evidence>
<sequence>MKAMDPASQQAGRQAMQWAELLAQHTEAAGMLTRTYLTPTHQAAAAALTQWMEQSGLRVRRDNAGNVIGRYEAAPGCEHRPALVTGSHFDTVRNAGKYDGNLGIVLPLACIAQWHRAGKRFAFPIEVIGFAEEEGVRFKATLLGSRTVAGTFDPAVLENLDGEGISMRQAIRAAGLDPAGIAGDAWSPASVAAFVEVHIEQGPLLLNEGLPVGVVTAISGASRFMAEVRGLAGHAGTVPMHLRRDAAMAAAEIGLYIERRCGIKPGLVGTMGILEVVQGAANVVPGLASFSIDIRAEEDADRLAAVADVRAEIERIAARRQVSIDVRQTHEAASVPCAPRLQAALARAIERAGLAVRHLPSGAGHDAMAMAPLGEVAMLFVRCGNGGISHHPDETMSTEDACIAAEVFSHLVEQFQP</sequence>
<reference evidence="10 11" key="1">
    <citation type="journal article" date="2010" name="Int. J. Syst. Evol. Microbiol.">
        <title>Reclassification of Herbaspirillum putei as a later heterotypic synonym of Herbaspirillum huttiense, with the description of H. huttiense subsp. huttiense subsp. nov. and H. huttiense subsp. putei subsp. nov., comb. nov., and description of Herbaspirillum aquaticum sp. nov.</title>
        <authorList>
            <person name="Dobritsa A.P."/>
            <person name="Reddy M.C."/>
            <person name="Samadpour M."/>
        </authorList>
    </citation>
    <scope>NUCLEOTIDE SEQUENCE [LARGE SCALE GENOMIC DNA]</scope>
    <source>
        <strain evidence="10 11">IEH 4430</strain>
    </source>
</reference>
<feature type="binding site" evidence="8">
    <location>
        <position position="282"/>
    </location>
    <ligand>
        <name>allantoate</name>
        <dbReference type="ChEBI" id="CHEBI:17536"/>
    </ligand>
</feature>
<keyword evidence="6" id="KW-0464">Manganese</keyword>
<dbReference type="CDD" id="cd03884">
    <property type="entry name" value="M20_bAS"/>
    <property type="match status" value="1"/>
</dbReference>
<keyword evidence="4 7" id="KW-0479">Metal-binding</keyword>
<organism evidence="10 11">
    <name type="scientific">Herbaspirillum aquaticum</name>
    <dbReference type="NCBI Taxonomy" id="568783"/>
    <lineage>
        <taxon>Bacteria</taxon>
        <taxon>Pseudomonadati</taxon>
        <taxon>Pseudomonadota</taxon>
        <taxon>Betaproteobacteria</taxon>
        <taxon>Burkholderiales</taxon>
        <taxon>Oxalobacteraceae</taxon>
        <taxon>Herbaspirillum</taxon>
    </lineage>
</organism>
<dbReference type="NCBIfam" id="NF006775">
    <property type="entry name" value="PRK09290.2-5"/>
    <property type="match status" value="1"/>
</dbReference>
<evidence type="ECO:0000256" key="2">
    <source>
        <dbReference type="ARBA" id="ARBA00006153"/>
    </source>
</evidence>
<feature type="binding site" evidence="7">
    <location>
        <position position="88"/>
    </location>
    <ligand>
        <name>Zn(2+)</name>
        <dbReference type="ChEBI" id="CHEBI:29105"/>
        <label>1</label>
    </ligand>
</feature>
<dbReference type="EMBL" id="NJGV01000010">
    <property type="protein sequence ID" value="OWY34362.1"/>
    <property type="molecule type" value="Genomic_DNA"/>
</dbReference>
<dbReference type="InterPro" id="IPR010158">
    <property type="entry name" value="Amidase_Cbmase"/>
</dbReference>
<evidence type="ECO:0000313" key="10">
    <source>
        <dbReference type="EMBL" id="OWY34362.1"/>
    </source>
</evidence>
<keyword evidence="5 10" id="KW-0378">Hydrolase</keyword>
<accession>A0A225ST38</accession>
<feature type="binding site" evidence="7">
    <location>
        <position position="99"/>
    </location>
    <ligand>
        <name>Zn(2+)</name>
        <dbReference type="ChEBI" id="CHEBI:29105"/>
        <label>2</label>
    </ligand>
</feature>
<evidence type="ECO:0000256" key="1">
    <source>
        <dbReference type="ARBA" id="ARBA00001936"/>
    </source>
</evidence>
<dbReference type="Gene3D" id="3.30.70.360">
    <property type="match status" value="1"/>
</dbReference>
<evidence type="ECO:0000256" key="5">
    <source>
        <dbReference type="ARBA" id="ARBA00022801"/>
    </source>
</evidence>
<proteinExistence type="inferred from homology"/>
<dbReference type="PANTHER" id="PTHR32494">
    <property type="entry name" value="ALLANTOATE DEIMINASE-RELATED"/>
    <property type="match status" value="1"/>
</dbReference>
<evidence type="ECO:0000256" key="6">
    <source>
        <dbReference type="ARBA" id="ARBA00023211"/>
    </source>
</evidence>
<dbReference type="Proteomes" id="UP000214747">
    <property type="component" value="Unassembled WGS sequence"/>
</dbReference>
<dbReference type="PANTHER" id="PTHR32494:SF19">
    <property type="entry name" value="ALLANTOATE DEIMINASE-RELATED"/>
    <property type="match status" value="1"/>
</dbReference>
<feature type="domain" description="Peptidase M20 dimerisation" evidence="9">
    <location>
        <begin position="218"/>
        <end position="318"/>
    </location>
</feature>
<dbReference type="InterPro" id="IPR011650">
    <property type="entry name" value="Peptidase_M20_dimer"/>
</dbReference>
<keyword evidence="7" id="KW-0862">Zinc</keyword>
<evidence type="ECO:0000259" key="9">
    <source>
        <dbReference type="Pfam" id="PF07687"/>
    </source>
</evidence>
<name>A0A225ST38_9BURK</name>
<feature type="binding site" evidence="8">
    <location>
        <position position="223"/>
    </location>
    <ligand>
        <name>allantoate</name>
        <dbReference type="ChEBI" id="CHEBI:17536"/>
    </ligand>
</feature>
<gene>
    <name evidence="10" type="ORF">CEJ45_13355</name>
</gene>
<dbReference type="InterPro" id="IPR036264">
    <property type="entry name" value="Bact_exopeptidase_dim_dom"/>
</dbReference>
<evidence type="ECO:0000256" key="8">
    <source>
        <dbReference type="PIRSR" id="PIRSR001235-2"/>
    </source>
</evidence>
<feature type="binding site" evidence="8">
    <location>
        <position position="295"/>
    </location>
    <ligand>
        <name>allantoate</name>
        <dbReference type="ChEBI" id="CHEBI:17536"/>
    </ligand>
</feature>
<dbReference type="Pfam" id="PF01546">
    <property type="entry name" value="Peptidase_M20"/>
    <property type="match status" value="1"/>
</dbReference>
<comment type="similarity">
    <text evidence="2">Belongs to the peptidase M20 family.</text>
</comment>
<comment type="cofactor">
    <cofactor evidence="1">
        <name>Mn(2+)</name>
        <dbReference type="ChEBI" id="CHEBI:29035"/>
    </cofactor>
</comment>
<comment type="caution">
    <text evidence="10">The sequence shown here is derived from an EMBL/GenBank/DDBJ whole genome shotgun (WGS) entry which is preliminary data.</text>
</comment>
<feature type="binding site" evidence="7">
    <location>
        <position position="99"/>
    </location>
    <ligand>
        <name>Zn(2+)</name>
        <dbReference type="ChEBI" id="CHEBI:29105"/>
        <label>1</label>
    </ligand>
</feature>
<dbReference type="RefSeq" id="WP_088755568.1">
    <property type="nucleotide sequence ID" value="NZ_NJGV01000010.1"/>
</dbReference>
<evidence type="ECO:0000313" key="11">
    <source>
        <dbReference type="Proteomes" id="UP000214747"/>
    </source>
</evidence>
<comment type="subunit">
    <text evidence="3">Homodimer.</text>
</comment>
<dbReference type="AlphaFoldDB" id="A0A225ST38"/>
<dbReference type="Gene3D" id="3.40.630.10">
    <property type="entry name" value="Zn peptidases"/>
    <property type="match status" value="1"/>
</dbReference>
<protein>
    <submittedName>
        <fullName evidence="10">Allantoate amidohydrolase</fullName>
    </submittedName>
</protein>
<evidence type="ECO:0000256" key="3">
    <source>
        <dbReference type="ARBA" id="ARBA00011738"/>
    </source>
</evidence>
<dbReference type="SUPFAM" id="SSF53187">
    <property type="entry name" value="Zn-dependent exopeptidases"/>
    <property type="match status" value="1"/>
</dbReference>
<feature type="binding site" evidence="7">
    <location>
        <position position="134"/>
    </location>
    <ligand>
        <name>Zn(2+)</name>
        <dbReference type="ChEBI" id="CHEBI:29105"/>
        <label>2</label>
    </ligand>
</feature>
<dbReference type="Pfam" id="PF07687">
    <property type="entry name" value="M20_dimer"/>
    <property type="match status" value="1"/>
</dbReference>
<dbReference type="InterPro" id="IPR002933">
    <property type="entry name" value="Peptidase_M20"/>
</dbReference>